<evidence type="ECO:0000313" key="5">
    <source>
        <dbReference type="EMBL" id="PUV26414.1"/>
    </source>
</evidence>
<dbReference type="PROSITE" id="PS01124">
    <property type="entry name" value="HTH_ARAC_FAMILY_2"/>
    <property type="match status" value="1"/>
</dbReference>
<dbReference type="Proteomes" id="UP000250831">
    <property type="component" value="Unassembled WGS sequence"/>
</dbReference>
<proteinExistence type="predicted"/>
<organism evidence="5 6">
    <name type="scientific">Sphingobacterium athyrii</name>
    <dbReference type="NCBI Taxonomy" id="2152717"/>
    <lineage>
        <taxon>Bacteria</taxon>
        <taxon>Pseudomonadati</taxon>
        <taxon>Bacteroidota</taxon>
        <taxon>Sphingobacteriia</taxon>
        <taxon>Sphingobacteriales</taxon>
        <taxon>Sphingobacteriaceae</taxon>
        <taxon>Sphingobacterium</taxon>
    </lineage>
</organism>
<evidence type="ECO:0000256" key="3">
    <source>
        <dbReference type="ARBA" id="ARBA00023163"/>
    </source>
</evidence>
<keyword evidence="3" id="KW-0804">Transcription</keyword>
<evidence type="ECO:0000313" key="6">
    <source>
        <dbReference type="Proteomes" id="UP000250831"/>
    </source>
</evidence>
<dbReference type="PANTHER" id="PTHR43280">
    <property type="entry name" value="ARAC-FAMILY TRANSCRIPTIONAL REGULATOR"/>
    <property type="match status" value="1"/>
</dbReference>
<dbReference type="InterPro" id="IPR020449">
    <property type="entry name" value="Tscrpt_reg_AraC-type_HTH"/>
</dbReference>
<reference evidence="5 6" key="1">
    <citation type="submission" date="2018-04" db="EMBL/GenBank/DDBJ databases">
        <title>Sphingobacterium sp. M46 Genome.</title>
        <authorList>
            <person name="Cheng J."/>
            <person name="Li Y."/>
        </authorList>
    </citation>
    <scope>NUCLEOTIDE SEQUENCE [LARGE SCALE GENOMIC DNA]</scope>
    <source>
        <strain evidence="5 6">M46</strain>
    </source>
</reference>
<dbReference type="SUPFAM" id="SSF46689">
    <property type="entry name" value="Homeodomain-like"/>
    <property type="match status" value="1"/>
</dbReference>
<dbReference type="GO" id="GO:0043565">
    <property type="term" value="F:sequence-specific DNA binding"/>
    <property type="evidence" value="ECO:0007669"/>
    <property type="project" value="InterPro"/>
</dbReference>
<dbReference type="PRINTS" id="PR00032">
    <property type="entry name" value="HTHARAC"/>
</dbReference>
<dbReference type="SMART" id="SM00342">
    <property type="entry name" value="HTH_ARAC"/>
    <property type="match status" value="1"/>
</dbReference>
<feature type="domain" description="HTH araC/xylS-type" evidence="4">
    <location>
        <begin position="169"/>
        <end position="270"/>
    </location>
</feature>
<accession>A0A363P019</accession>
<comment type="caution">
    <text evidence="5">The sequence shown here is derived from an EMBL/GenBank/DDBJ whole genome shotgun (WGS) entry which is preliminary data.</text>
</comment>
<name>A0A363P019_9SPHI</name>
<dbReference type="OrthoDB" id="2585681at2"/>
<sequence length="272" mass="31134">MTYMTSKTIIVKDKLEPQKLLKVVAFDNSKAITKPHRHNGYLELVFLSKTSGKQLIDNCKSLVKTPCILIIRKESVHCWELEVPIEGYVLLLKKSFVEQSLDLEIARLVDEISQFDILYLKENKVIPTLLQLLSQEENKICQEGLFKSLLAKTLENIGKTEQSTSVSNDLYVKFIELLNTDSKIINNVAYYAGLLHTSPQNLSAACKRNANYTASQVLATYIIKEAKRLIFYTNNSIAEIAFVLGFSDKSNFSKYFKRYTNFTPSEFKRQHN</sequence>
<dbReference type="EMBL" id="QCXX01000001">
    <property type="protein sequence ID" value="PUV26414.1"/>
    <property type="molecule type" value="Genomic_DNA"/>
</dbReference>
<dbReference type="PANTHER" id="PTHR43280:SF32">
    <property type="entry name" value="TRANSCRIPTIONAL REGULATORY PROTEIN"/>
    <property type="match status" value="1"/>
</dbReference>
<dbReference type="InterPro" id="IPR009057">
    <property type="entry name" value="Homeodomain-like_sf"/>
</dbReference>
<evidence type="ECO:0000256" key="1">
    <source>
        <dbReference type="ARBA" id="ARBA00023015"/>
    </source>
</evidence>
<dbReference type="Gene3D" id="1.10.10.60">
    <property type="entry name" value="Homeodomain-like"/>
    <property type="match status" value="1"/>
</dbReference>
<evidence type="ECO:0000256" key="2">
    <source>
        <dbReference type="ARBA" id="ARBA00023125"/>
    </source>
</evidence>
<evidence type="ECO:0000259" key="4">
    <source>
        <dbReference type="PROSITE" id="PS01124"/>
    </source>
</evidence>
<dbReference type="Pfam" id="PF12833">
    <property type="entry name" value="HTH_18"/>
    <property type="match status" value="1"/>
</dbReference>
<dbReference type="InterPro" id="IPR018060">
    <property type="entry name" value="HTH_AraC"/>
</dbReference>
<keyword evidence="1" id="KW-0805">Transcription regulation</keyword>
<keyword evidence="6" id="KW-1185">Reference proteome</keyword>
<gene>
    <name evidence="5" type="ORF">DCO56_05590</name>
</gene>
<dbReference type="GO" id="GO:0003700">
    <property type="term" value="F:DNA-binding transcription factor activity"/>
    <property type="evidence" value="ECO:0007669"/>
    <property type="project" value="InterPro"/>
</dbReference>
<keyword evidence="2" id="KW-0238">DNA-binding</keyword>
<protein>
    <submittedName>
        <fullName evidence="5">AraC family transcriptional regulator</fullName>
    </submittedName>
</protein>
<dbReference type="AlphaFoldDB" id="A0A363P019"/>